<evidence type="ECO:0000256" key="2">
    <source>
        <dbReference type="ARBA" id="ARBA00022588"/>
    </source>
</evidence>
<accession>D2A6F2</accession>
<dbReference type="InParanoid" id="D2A6F2"/>
<evidence type="ECO:0000256" key="6">
    <source>
        <dbReference type="ARBA" id="ARBA00057187"/>
    </source>
</evidence>
<evidence type="ECO:0000256" key="5">
    <source>
        <dbReference type="ARBA" id="ARBA00023157"/>
    </source>
</evidence>
<dbReference type="STRING" id="7070.D2A6F2"/>
<reference evidence="12 13" key="1">
    <citation type="journal article" date="2008" name="Nature">
        <title>The genome of the model beetle and pest Tribolium castaneum.</title>
        <authorList>
            <consortium name="Tribolium Genome Sequencing Consortium"/>
            <person name="Richards S."/>
            <person name="Gibbs R.A."/>
            <person name="Weinstock G.M."/>
            <person name="Brown S.J."/>
            <person name="Denell R."/>
            <person name="Beeman R.W."/>
            <person name="Gibbs R."/>
            <person name="Beeman R.W."/>
            <person name="Brown S.J."/>
            <person name="Bucher G."/>
            <person name="Friedrich M."/>
            <person name="Grimmelikhuijzen C.J."/>
            <person name="Klingler M."/>
            <person name="Lorenzen M."/>
            <person name="Richards S."/>
            <person name="Roth S."/>
            <person name="Schroder R."/>
            <person name="Tautz D."/>
            <person name="Zdobnov E.M."/>
            <person name="Muzny D."/>
            <person name="Gibbs R.A."/>
            <person name="Weinstock G.M."/>
            <person name="Attaway T."/>
            <person name="Bell S."/>
            <person name="Buhay C.J."/>
            <person name="Chandrabose M.N."/>
            <person name="Chavez D."/>
            <person name="Clerk-Blankenburg K.P."/>
            <person name="Cree A."/>
            <person name="Dao M."/>
            <person name="Davis C."/>
            <person name="Chacko J."/>
            <person name="Dinh H."/>
            <person name="Dugan-Rocha S."/>
            <person name="Fowler G."/>
            <person name="Garner T.T."/>
            <person name="Garnes J."/>
            <person name="Gnirke A."/>
            <person name="Hawes A."/>
            <person name="Hernandez J."/>
            <person name="Hines S."/>
            <person name="Holder M."/>
            <person name="Hume J."/>
            <person name="Jhangiani S.N."/>
            <person name="Joshi V."/>
            <person name="Khan Z.M."/>
            <person name="Jackson L."/>
            <person name="Kovar C."/>
            <person name="Kowis A."/>
            <person name="Lee S."/>
            <person name="Lewis L.R."/>
            <person name="Margolis J."/>
            <person name="Morgan M."/>
            <person name="Nazareth L.V."/>
            <person name="Nguyen N."/>
            <person name="Okwuonu G."/>
            <person name="Parker D."/>
            <person name="Richards S."/>
            <person name="Ruiz S.J."/>
            <person name="Santibanez J."/>
            <person name="Savard J."/>
            <person name="Scherer S.E."/>
            <person name="Schneider B."/>
            <person name="Sodergren E."/>
            <person name="Tautz D."/>
            <person name="Vattahil S."/>
            <person name="Villasana D."/>
            <person name="White C.S."/>
            <person name="Wright R."/>
            <person name="Park Y."/>
            <person name="Beeman R.W."/>
            <person name="Lord J."/>
            <person name="Oppert B."/>
            <person name="Lorenzen M."/>
            <person name="Brown S."/>
            <person name="Wang L."/>
            <person name="Savard J."/>
            <person name="Tautz D."/>
            <person name="Richards S."/>
            <person name="Weinstock G."/>
            <person name="Gibbs R.A."/>
            <person name="Liu Y."/>
            <person name="Worley K."/>
            <person name="Weinstock G."/>
            <person name="Elsik C.G."/>
            <person name="Reese J.T."/>
            <person name="Elhaik E."/>
            <person name="Landan G."/>
            <person name="Graur D."/>
            <person name="Arensburger P."/>
            <person name="Atkinson P."/>
            <person name="Beeman R.W."/>
            <person name="Beidler J."/>
            <person name="Brown S.J."/>
            <person name="Demuth J.P."/>
            <person name="Drury D.W."/>
            <person name="Du Y.Z."/>
            <person name="Fujiwara H."/>
            <person name="Lorenzen M."/>
            <person name="Maselli V."/>
            <person name="Osanai M."/>
            <person name="Park Y."/>
            <person name="Robertson H.M."/>
            <person name="Tu Z."/>
            <person name="Wang J.J."/>
            <person name="Wang S."/>
            <person name="Richards S."/>
            <person name="Song H."/>
            <person name="Zhang L."/>
            <person name="Sodergren E."/>
            <person name="Werner D."/>
            <person name="Stanke M."/>
            <person name="Morgenstern B."/>
            <person name="Solovyev V."/>
            <person name="Kosarev P."/>
            <person name="Brown G."/>
            <person name="Chen H.C."/>
            <person name="Ermolaeva O."/>
            <person name="Hlavina W."/>
            <person name="Kapustin Y."/>
            <person name="Kiryutin B."/>
            <person name="Kitts P."/>
            <person name="Maglott D."/>
            <person name="Pruitt K."/>
            <person name="Sapojnikov V."/>
            <person name="Souvorov A."/>
            <person name="Mackey A.J."/>
            <person name="Waterhouse R.M."/>
            <person name="Wyder S."/>
            <person name="Zdobnov E.M."/>
            <person name="Zdobnov E.M."/>
            <person name="Wyder S."/>
            <person name="Kriventseva E.V."/>
            <person name="Kadowaki T."/>
            <person name="Bork P."/>
            <person name="Aranda M."/>
            <person name="Bao R."/>
            <person name="Beermann A."/>
            <person name="Berns N."/>
            <person name="Bolognesi R."/>
            <person name="Bonneton F."/>
            <person name="Bopp D."/>
            <person name="Brown S.J."/>
            <person name="Bucher G."/>
            <person name="Butts T."/>
            <person name="Chaumot A."/>
            <person name="Denell R.E."/>
            <person name="Ferrier D.E."/>
            <person name="Friedrich M."/>
            <person name="Gordon C.M."/>
            <person name="Jindra M."/>
            <person name="Klingler M."/>
            <person name="Lan Q."/>
            <person name="Lattorff H.M."/>
            <person name="Laudet V."/>
            <person name="von Levetsow C."/>
            <person name="Liu Z."/>
            <person name="Lutz R."/>
            <person name="Lynch J.A."/>
            <person name="da Fonseca R.N."/>
            <person name="Posnien N."/>
            <person name="Reuter R."/>
            <person name="Roth S."/>
            <person name="Savard J."/>
            <person name="Schinko J.B."/>
            <person name="Schmitt C."/>
            <person name="Schoppmeier M."/>
            <person name="Schroder R."/>
            <person name="Shippy T.D."/>
            <person name="Simonnet F."/>
            <person name="Marques-Souza H."/>
            <person name="Tautz D."/>
            <person name="Tomoyasu Y."/>
            <person name="Trauner J."/>
            <person name="Van der Zee M."/>
            <person name="Vervoort M."/>
            <person name="Wittkopp N."/>
            <person name="Wimmer E.A."/>
            <person name="Yang X."/>
            <person name="Jones A.K."/>
            <person name="Sattelle D.B."/>
            <person name="Ebert P.R."/>
            <person name="Nelson D."/>
            <person name="Scott J.G."/>
            <person name="Beeman R.W."/>
            <person name="Muthukrishnan S."/>
            <person name="Kramer K.J."/>
            <person name="Arakane Y."/>
            <person name="Beeman R.W."/>
            <person name="Zhu Q."/>
            <person name="Hogenkamp D."/>
            <person name="Dixit R."/>
            <person name="Oppert B."/>
            <person name="Jiang H."/>
            <person name="Zou Z."/>
            <person name="Marshall J."/>
            <person name="Elpidina E."/>
            <person name="Vinokurov K."/>
            <person name="Oppert C."/>
            <person name="Zou Z."/>
            <person name="Evans J."/>
            <person name="Lu Z."/>
            <person name="Zhao P."/>
            <person name="Sumathipala N."/>
            <person name="Altincicek B."/>
            <person name="Vilcinskas A."/>
            <person name="Williams M."/>
            <person name="Hultmark D."/>
            <person name="Hetru C."/>
            <person name="Jiang H."/>
            <person name="Grimmelikhuijzen C.J."/>
            <person name="Hauser F."/>
            <person name="Cazzamali G."/>
            <person name="Williamson M."/>
            <person name="Park Y."/>
            <person name="Li B."/>
            <person name="Tanaka Y."/>
            <person name="Predel R."/>
            <person name="Neupert S."/>
            <person name="Schachtner J."/>
            <person name="Verleyen P."/>
            <person name="Raible F."/>
            <person name="Bork P."/>
            <person name="Friedrich M."/>
            <person name="Walden K.K."/>
            <person name="Robertson H.M."/>
            <person name="Angeli S."/>
            <person name="Foret S."/>
            <person name="Bucher G."/>
            <person name="Schuetz S."/>
            <person name="Maleszka R."/>
            <person name="Wimmer E.A."/>
            <person name="Beeman R.W."/>
            <person name="Lorenzen M."/>
            <person name="Tomoyasu Y."/>
            <person name="Miller S.C."/>
            <person name="Grossmann D."/>
            <person name="Bucher G."/>
        </authorList>
    </citation>
    <scope>NUCLEOTIDE SEQUENCE [LARGE SCALE GENOMIC DNA]</scope>
    <source>
        <strain evidence="12 13">Georgia GA2</strain>
    </source>
</reference>
<keyword evidence="3 9" id="KW-0732">Signal</keyword>
<comment type="similarity">
    <text evidence="1 7">Belongs to the N-acetylmuramoyl-L-alanine amidase 2 family.</text>
</comment>
<evidence type="ECO:0000256" key="1">
    <source>
        <dbReference type="ARBA" id="ARBA00007553"/>
    </source>
</evidence>
<dbReference type="GO" id="GO:0009253">
    <property type="term" value="P:peptidoglycan catabolic process"/>
    <property type="evidence" value="ECO:0007669"/>
    <property type="project" value="InterPro"/>
</dbReference>
<keyword evidence="2 7" id="KW-0399">Innate immunity</keyword>
<dbReference type="PIRSF" id="PIRSF037945">
    <property type="entry name" value="PGRPs"/>
    <property type="match status" value="1"/>
</dbReference>
<dbReference type="SMR" id="D2A6F2"/>
<dbReference type="InterPro" id="IPR017331">
    <property type="entry name" value="Peptidoglycan_recognition"/>
</dbReference>
<evidence type="ECO:0000256" key="4">
    <source>
        <dbReference type="ARBA" id="ARBA00022859"/>
    </source>
</evidence>
<keyword evidence="5" id="KW-1015">Disulfide bond</keyword>
<reference evidence="12 13" key="2">
    <citation type="journal article" date="2010" name="Nucleic Acids Res.">
        <title>BeetleBase in 2010: revisions to provide comprehensive genomic information for Tribolium castaneum.</title>
        <authorList>
            <person name="Kim H.S."/>
            <person name="Murphy T."/>
            <person name="Xia J."/>
            <person name="Caragea D."/>
            <person name="Park Y."/>
            <person name="Beeman R.W."/>
            <person name="Lorenzen M.D."/>
            <person name="Butcher S."/>
            <person name="Manak J.R."/>
            <person name="Brown S.J."/>
        </authorList>
    </citation>
    <scope>GENOME REANNOTATION</scope>
    <source>
        <strain evidence="12 13">Georgia GA2</strain>
    </source>
</reference>
<dbReference type="GO" id="GO:0045087">
    <property type="term" value="P:innate immune response"/>
    <property type="evidence" value="ECO:0007669"/>
    <property type="project" value="UniProtKB-KW"/>
</dbReference>
<evidence type="ECO:0000256" key="7">
    <source>
        <dbReference type="PIRNR" id="PIRNR037945"/>
    </source>
</evidence>
<dbReference type="EMBL" id="KQ971347">
    <property type="protein sequence ID" value="EFA05744.1"/>
    <property type="molecule type" value="Genomic_DNA"/>
</dbReference>
<evidence type="ECO:0000313" key="12">
    <source>
        <dbReference type="EMBL" id="EFA05744.1"/>
    </source>
</evidence>
<dbReference type="HOGENOM" id="CLU_037559_3_2_1"/>
<evidence type="ECO:0000256" key="3">
    <source>
        <dbReference type="ARBA" id="ARBA00022729"/>
    </source>
</evidence>
<dbReference type="SUPFAM" id="SSF55846">
    <property type="entry name" value="N-acetylmuramoyl-L-alanine amidase-like"/>
    <property type="match status" value="1"/>
</dbReference>
<comment type="function">
    <text evidence="6">Peptidoglycan-recognition protein probably involved in innate immunity by binding to peptidoglycans (PGN) of bacteria and activating the prophenoloxidase (proPO) cascade immune response. Binds to 1,3-beta-D-glucan and PGN.</text>
</comment>
<evidence type="ECO:0000256" key="9">
    <source>
        <dbReference type="SAM" id="SignalP"/>
    </source>
</evidence>
<dbReference type="PANTHER" id="PTHR11022:SF77">
    <property type="entry name" value="PEPTIDOGLYCAN-RECOGNITION PROTEIN LB"/>
    <property type="match status" value="1"/>
</dbReference>
<dbReference type="FunCoup" id="D2A6F2">
    <property type="interactions" value="31"/>
</dbReference>
<evidence type="ECO:0000259" key="10">
    <source>
        <dbReference type="SMART" id="SM00644"/>
    </source>
</evidence>
<dbReference type="Proteomes" id="UP000007266">
    <property type="component" value="Linkage group 6"/>
</dbReference>
<dbReference type="Gene3D" id="3.40.80.10">
    <property type="entry name" value="Peptidoglycan recognition protein-like"/>
    <property type="match status" value="1"/>
</dbReference>
<feature type="disulfide bond" evidence="8">
    <location>
        <begin position="57"/>
        <end position="63"/>
    </location>
</feature>
<dbReference type="InterPro" id="IPR015510">
    <property type="entry name" value="PGRP"/>
</dbReference>
<dbReference type="AlphaFoldDB" id="D2A6F2"/>
<proteinExistence type="inferred from homology"/>
<dbReference type="OMA" id="TPECMKS"/>
<gene>
    <name evidence="12" type="primary">AUGUSTUS-3.0.2_15689</name>
    <name evidence="12" type="ORF">TcasGA2_TC015689</name>
</gene>
<sequence length="207" mass="23443">MYTFLFCFAAFLATGQMSELVVVPREGWHARPPTATEPMANPVPFVITHHSYIPPACHTPEACVQSMQTMQDMHQLQNGWNDIGYSFGVGGDGNAYEGRGWSKVGAHAPKYNNISIGICVIGDWTKELPPENQLNTVHKLIAFGVEKGYIREDYKLLGHRQVRDTECPGDRLFEEISTWEHFGVKGERRQENNGVEDNKLFFFKHKS</sequence>
<feature type="signal peptide" evidence="9">
    <location>
        <begin position="1"/>
        <end position="17"/>
    </location>
</feature>
<dbReference type="eggNOG" id="ENOG502QR3D">
    <property type="taxonomic scope" value="Eukaryota"/>
</dbReference>
<dbReference type="SMART" id="SM00644">
    <property type="entry name" value="Ami_2"/>
    <property type="match status" value="1"/>
</dbReference>
<dbReference type="OrthoDB" id="6431598at2759"/>
<dbReference type="GO" id="GO:0042834">
    <property type="term" value="F:peptidoglycan binding"/>
    <property type="evidence" value="ECO:0007669"/>
    <property type="project" value="InterPro"/>
</dbReference>
<dbReference type="SMART" id="SM00701">
    <property type="entry name" value="PGRP"/>
    <property type="match status" value="1"/>
</dbReference>
<dbReference type="PANTHER" id="PTHR11022">
    <property type="entry name" value="PEPTIDOGLYCAN RECOGNITION PROTEIN"/>
    <property type="match status" value="1"/>
</dbReference>
<feature type="domain" description="Peptidoglycan recognition protein family" evidence="11">
    <location>
        <begin position="20"/>
        <end position="163"/>
    </location>
</feature>
<keyword evidence="4 7" id="KW-0391">Immunity</keyword>
<evidence type="ECO:0000313" key="13">
    <source>
        <dbReference type="Proteomes" id="UP000007266"/>
    </source>
</evidence>
<dbReference type="InterPro" id="IPR006619">
    <property type="entry name" value="PGRP_domain_met/bac"/>
</dbReference>
<dbReference type="InterPro" id="IPR036505">
    <property type="entry name" value="Amidase/PGRP_sf"/>
</dbReference>
<dbReference type="CDD" id="cd06583">
    <property type="entry name" value="PGRP"/>
    <property type="match status" value="1"/>
</dbReference>
<evidence type="ECO:0000259" key="11">
    <source>
        <dbReference type="SMART" id="SM00701"/>
    </source>
</evidence>
<feature type="domain" description="N-acetylmuramoyl-L-alanine amidase" evidence="10">
    <location>
        <begin position="31"/>
        <end position="169"/>
    </location>
</feature>
<protein>
    <recommendedName>
        <fullName evidence="7">Peptidoglycan-recognition protein</fullName>
    </recommendedName>
</protein>
<dbReference type="Pfam" id="PF01510">
    <property type="entry name" value="Amidase_2"/>
    <property type="match status" value="1"/>
</dbReference>
<evidence type="ECO:0000256" key="8">
    <source>
        <dbReference type="PIRSR" id="PIRSR037945-1"/>
    </source>
</evidence>
<keyword evidence="13" id="KW-1185">Reference proteome</keyword>
<name>D2A6F2_TRICA</name>
<feature type="chain" id="PRO_5003028937" description="Peptidoglycan-recognition protein" evidence="9">
    <location>
        <begin position="18"/>
        <end position="207"/>
    </location>
</feature>
<dbReference type="PhylomeDB" id="D2A6F2"/>
<dbReference type="FunFam" id="3.40.80.10:FF:000001">
    <property type="entry name" value="Peptidoglycan recognition protein 1"/>
    <property type="match status" value="1"/>
</dbReference>
<dbReference type="InterPro" id="IPR002502">
    <property type="entry name" value="Amidase_domain"/>
</dbReference>
<organism evidence="12 13">
    <name type="scientific">Tribolium castaneum</name>
    <name type="common">Red flour beetle</name>
    <dbReference type="NCBI Taxonomy" id="7070"/>
    <lineage>
        <taxon>Eukaryota</taxon>
        <taxon>Metazoa</taxon>
        <taxon>Ecdysozoa</taxon>
        <taxon>Arthropoda</taxon>
        <taxon>Hexapoda</taxon>
        <taxon>Insecta</taxon>
        <taxon>Pterygota</taxon>
        <taxon>Neoptera</taxon>
        <taxon>Endopterygota</taxon>
        <taxon>Coleoptera</taxon>
        <taxon>Polyphaga</taxon>
        <taxon>Cucujiformia</taxon>
        <taxon>Tenebrionidae</taxon>
        <taxon>Tenebrionidae incertae sedis</taxon>
        <taxon>Tribolium</taxon>
    </lineage>
</organism>
<dbReference type="GO" id="GO:0008745">
    <property type="term" value="F:N-acetylmuramoyl-L-alanine amidase activity"/>
    <property type="evidence" value="ECO:0007669"/>
    <property type="project" value="InterPro"/>
</dbReference>
<dbReference type="GO" id="GO:0008270">
    <property type="term" value="F:zinc ion binding"/>
    <property type="evidence" value="ECO:0007669"/>
    <property type="project" value="InterPro"/>
</dbReference>